<reference evidence="5" key="2">
    <citation type="submission" date="2020-05" db="UniProtKB">
        <authorList>
            <consortium name="EnsemblMetazoa"/>
        </authorList>
    </citation>
    <scope>IDENTIFICATION</scope>
    <source>
        <strain evidence="5">Indian</strain>
    </source>
</reference>
<dbReference type="VEuPathDB" id="VectorBase:ASTE015084"/>
<name>A0A182YJT2_ANOST</name>
<dbReference type="VEuPathDB" id="VectorBase:ASTEI08718"/>
<comment type="subcellular location">
    <subcellularLocation>
        <location evidence="1">Nucleus</location>
    </subcellularLocation>
</comment>
<evidence type="ECO:0000256" key="3">
    <source>
        <dbReference type="ARBA" id="ARBA00023242"/>
    </source>
</evidence>
<evidence type="ECO:0000256" key="4">
    <source>
        <dbReference type="SAM" id="MobiDB-lite"/>
    </source>
</evidence>
<evidence type="ECO:0000256" key="1">
    <source>
        <dbReference type="ARBA" id="ARBA00004123"/>
    </source>
</evidence>
<protein>
    <submittedName>
        <fullName evidence="5">Uncharacterized protein</fullName>
    </submittedName>
</protein>
<accession>A0A182YJT2</accession>
<dbReference type="InterPro" id="IPR050863">
    <property type="entry name" value="CenT-Element_Derived"/>
</dbReference>
<dbReference type="Pfam" id="PF03184">
    <property type="entry name" value="DDE_1"/>
    <property type="match status" value="1"/>
</dbReference>
<dbReference type="SUPFAM" id="SSF46689">
    <property type="entry name" value="Homeodomain-like"/>
    <property type="match status" value="2"/>
</dbReference>
<feature type="compositionally biased region" description="Basic and acidic residues" evidence="4">
    <location>
        <begin position="376"/>
        <end position="397"/>
    </location>
</feature>
<dbReference type="Gene3D" id="1.10.10.60">
    <property type="entry name" value="Homeodomain-like"/>
    <property type="match status" value="2"/>
</dbReference>
<dbReference type="Pfam" id="PF04218">
    <property type="entry name" value="CENP-B_N"/>
    <property type="match status" value="1"/>
</dbReference>
<evidence type="ECO:0000313" key="6">
    <source>
        <dbReference type="Proteomes" id="UP000076408"/>
    </source>
</evidence>
<dbReference type="SMART" id="SM00674">
    <property type="entry name" value="CENPB"/>
    <property type="match status" value="1"/>
</dbReference>
<organism evidence="5 6">
    <name type="scientific">Anopheles stephensi</name>
    <name type="common">Indo-Pakistan malaria mosquito</name>
    <dbReference type="NCBI Taxonomy" id="30069"/>
    <lineage>
        <taxon>Eukaryota</taxon>
        <taxon>Metazoa</taxon>
        <taxon>Ecdysozoa</taxon>
        <taxon>Arthropoda</taxon>
        <taxon>Hexapoda</taxon>
        <taxon>Insecta</taxon>
        <taxon>Pterygota</taxon>
        <taxon>Neoptera</taxon>
        <taxon>Endopterygota</taxon>
        <taxon>Diptera</taxon>
        <taxon>Nematocera</taxon>
        <taxon>Culicoidea</taxon>
        <taxon>Culicidae</taxon>
        <taxon>Anophelinae</taxon>
        <taxon>Anopheles</taxon>
    </lineage>
</organism>
<evidence type="ECO:0000313" key="5">
    <source>
        <dbReference type="EnsemblMetazoa" id="ASTEI08718-PA"/>
    </source>
</evidence>
<dbReference type="InterPro" id="IPR007889">
    <property type="entry name" value="HTH_Psq"/>
</dbReference>
<dbReference type="GO" id="GO:0005634">
    <property type="term" value="C:nucleus"/>
    <property type="evidence" value="ECO:0007669"/>
    <property type="project" value="UniProtKB-SubCell"/>
</dbReference>
<dbReference type="InterPro" id="IPR009057">
    <property type="entry name" value="Homeodomain-like_sf"/>
</dbReference>
<proteinExistence type="predicted"/>
<dbReference type="OMA" id="DRRMACK"/>
<dbReference type="Pfam" id="PF03221">
    <property type="entry name" value="HTH_Tnp_Tc5"/>
    <property type="match status" value="1"/>
</dbReference>
<dbReference type="InterPro" id="IPR006600">
    <property type="entry name" value="HTH_CenpB_DNA-bd_dom"/>
</dbReference>
<keyword evidence="6" id="KW-1185">Reference proteome</keyword>
<evidence type="ECO:0000256" key="2">
    <source>
        <dbReference type="ARBA" id="ARBA00023125"/>
    </source>
</evidence>
<dbReference type="VEuPathDB" id="VectorBase:ASTEI20_037682"/>
<reference evidence="6" key="1">
    <citation type="journal article" date="2014" name="Genome Biol.">
        <title>Genome analysis of a major urban malaria vector mosquito, Anopheles stephensi.</title>
        <authorList>
            <person name="Jiang X."/>
            <person name="Peery A."/>
            <person name="Hall A.B."/>
            <person name="Sharma A."/>
            <person name="Chen X.G."/>
            <person name="Waterhouse R.M."/>
            <person name="Komissarov A."/>
            <person name="Riehle M.M."/>
            <person name="Shouche Y."/>
            <person name="Sharakhova M.V."/>
            <person name="Lawson D."/>
            <person name="Pakpour N."/>
            <person name="Arensburger P."/>
            <person name="Davidson V.L."/>
            <person name="Eiglmeier K."/>
            <person name="Emrich S."/>
            <person name="George P."/>
            <person name="Kennedy R.C."/>
            <person name="Mane S.P."/>
            <person name="Maslen G."/>
            <person name="Oringanje C."/>
            <person name="Qi Y."/>
            <person name="Settlage R."/>
            <person name="Tojo M."/>
            <person name="Tubio J.M."/>
            <person name="Unger M.F."/>
            <person name="Wang B."/>
            <person name="Vernick K.D."/>
            <person name="Ribeiro J.M."/>
            <person name="James A.A."/>
            <person name="Michel K."/>
            <person name="Riehle M.A."/>
            <person name="Luckhart S."/>
            <person name="Sharakhov I.V."/>
            <person name="Tu Z."/>
        </authorList>
    </citation>
    <scope>NUCLEOTIDE SEQUENCE [LARGE SCALE GENOMIC DNA]</scope>
    <source>
        <strain evidence="6">Indian</strain>
    </source>
</reference>
<dbReference type="EnsemblMetazoa" id="ASTEI08718-RA">
    <property type="protein sequence ID" value="ASTEI08718-PA"/>
    <property type="gene ID" value="ASTEI08718"/>
</dbReference>
<sequence>MSLRKHKCFSQCDKLKIIEAHEAGKSRNEVMHEFGLPLSSYYKIISQRDATKQQCLQGKGYVRRNRSSDYPNLERCMIHWINQSFGAECHPLEGPVIKAQAKLFSIKLGIEEFSASNGWLDGFKKRHGLTFNRSPHGLASNVDGRHGTAEWSDCFANLLDEYEANDIYSIAVSGLFYQCLPEQIFKYQANECHDGEVEQERVTVLLCANITGTEKLPILVIGRSKCPELFGRFYATNAKAWITGAMFVAWLTELNDRMVSNERHIVLLINHFHVPAIFPTFTNVKIVVLPSKSTSDSVKPQHNELIHSFKSNFRTEVVKHLLDCGKKRTKPNVSLPFALNAAARAWRKVDSDTVVNHFMQTGCWPYALCGSSSSQQEKKDTNIRPSKSDWDKVTAHEEPKPSFSDYVRVDENVAVTGTFTNDEIVEMATYQAKADKATATVLDAQEFLDVKKTVWSGGRMTTRTSIIDRNGRKRNGNEDETVIDQRVPIIHKRDALKALETVQQFFRHHTYQDAATFGMLYELEKRIQAIEV</sequence>
<keyword evidence="3" id="KW-0539">Nucleus</keyword>
<dbReference type="GO" id="GO:0003677">
    <property type="term" value="F:DNA binding"/>
    <property type="evidence" value="ECO:0007669"/>
    <property type="project" value="UniProtKB-KW"/>
</dbReference>
<dbReference type="PROSITE" id="PS51253">
    <property type="entry name" value="HTH_CENPB"/>
    <property type="match status" value="1"/>
</dbReference>
<dbReference type="PANTHER" id="PTHR19303">
    <property type="entry name" value="TRANSPOSON"/>
    <property type="match status" value="1"/>
</dbReference>
<dbReference type="Proteomes" id="UP000076408">
    <property type="component" value="Unassembled WGS sequence"/>
</dbReference>
<dbReference type="STRING" id="30069.A0A182YJT2"/>
<dbReference type="PANTHER" id="PTHR19303:SF73">
    <property type="entry name" value="PROTEIN PDC2"/>
    <property type="match status" value="1"/>
</dbReference>
<keyword evidence="2" id="KW-0238">DNA-binding</keyword>
<feature type="region of interest" description="Disordered" evidence="4">
    <location>
        <begin position="373"/>
        <end position="397"/>
    </location>
</feature>
<dbReference type="InterPro" id="IPR004875">
    <property type="entry name" value="DDE_SF_endonuclease_dom"/>
</dbReference>
<dbReference type="AlphaFoldDB" id="A0A182YJT2"/>